<gene>
    <name evidence="1" type="ORF">GLRG_06900</name>
</gene>
<dbReference type="STRING" id="645133.E3QL73"/>
<dbReference type="Proteomes" id="UP000008782">
    <property type="component" value="Unassembled WGS sequence"/>
</dbReference>
<organism evidence="2">
    <name type="scientific">Colletotrichum graminicola (strain M1.001 / M2 / FGSC 10212)</name>
    <name type="common">Maize anthracnose fungus</name>
    <name type="synonym">Glomerella graminicola</name>
    <dbReference type="NCBI Taxonomy" id="645133"/>
    <lineage>
        <taxon>Eukaryota</taxon>
        <taxon>Fungi</taxon>
        <taxon>Dikarya</taxon>
        <taxon>Ascomycota</taxon>
        <taxon>Pezizomycotina</taxon>
        <taxon>Sordariomycetes</taxon>
        <taxon>Hypocreomycetidae</taxon>
        <taxon>Glomerellales</taxon>
        <taxon>Glomerellaceae</taxon>
        <taxon>Colletotrichum</taxon>
        <taxon>Colletotrichum graminicola species complex</taxon>
    </lineage>
</organism>
<protein>
    <recommendedName>
        <fullName evidence="3">FAD-binding domain-containing protein</fullName>
    </recommendedName>
</protein>
<reference evidence="2" key="1">
    <citation type="journal article" date="2012" name="Nat. Genet.">
        <title>Lifestyle transitions in plant pathogenic Colletotrichum fungi deciphered by genome and transcriptome analyses.</title>
        <authorList>
            <person name="O'Connell R.J."/>
            <person name="Thon M.R."/>
            <person name="Hacquard S."/>
            <person name="Amyotte S.G."/>
            <person name="Kleemann J."/>
            <person name="Torres M.F."/>
            <person name="Damm U."/>
            <person name="Buiate E.A."/>
            <person name="Epstein L."/>
            <person name="Alkan N."/>
            <person name="Altmueller J."/>
            <person name="Alvarado-Balderrama L."/>
            <person name="Bauser C.A."/>
            <person name="Becker C."/>
            <person name="Birren B.W."/>
            <person name="Chen Z."/>
            <person name="Choi J."/>
            <person name="Crouch J.A."/>
            <person name="Duvick J.P."/>
            <person name="Farman M.A."/>
            <person name="Gan P."/>
            <person name="Heiman D."/>
            <person name="Henrissat B."/>
            <person name="Howard R.J."/>
            <person name="Kabbage M."/>
            <person name="Koch C."/>
            <person name="Kracher B."/>
            <person name="Kubo Y."/>
            <person name="Law A.D."/>
            <person name="Lebrun M.-H."/>
            <person name="Lee Y.-H."/>
            <person name="Miyara I."/>
            <person name="Moore N."/>
            <person name="Neumann U."/>
            <person name="Nordstroem K."/>
            <person name="Panaccione D.G."/>
            <person name="Panstruga R."/>
            <person name="Place M."/>
            <person name="Proctor R.H."/>
            <person name="Prusky D."/>
            <person name="Rech G."/>
            <person name="Reinhardt R."/>
            <person name="Rollins J.A."/>
            <person name="Rounsley S."/>
            <person name="Schardl C.L."/>
            <person name="Schwartz D.C."/>
            <person name="Shenoy N."/>
            <person name="Shirasu K."/>
            <person name="Sikhakolli U.R."/>
            <person name="Stueber K."/>
            <person name="Sukno S.A."/>
            <person name="Sweigard J.A."/>
            <person name="Takano Y."/>
            <person name="Takahara H."/>
            <person name="Trail F."/>
            <person name="van der Does H.C."/>
            <person name="Voll L.M."/>
            <person name="Will I."/>
            <person name="Young S."/>
            <person name="Zeng Q."/>
            <person name="Zhang J."/>
            <person name="Zhou S."/>
            <person name="Dickman M.B."/>
            <person name="Schulze-Lefert P."/>
            <person name="Ver Loren van Themaat E."/>
            <person name="Ma L.-J."/>
            <person name="Vaillancourt L.J."/>
        </authorList>
    </citation>
    <scope>NUCLEOTIDE SEQUENCE [LARGE SCALE GENOMIC DNA]</scope>
    <source>
        <strain evidence="2">M1.001 / M2 / FGSC 10212</strain>
    </source>
</reference>
<evidence type="ECO:0000313" key="2">
    <source>
        <dbReference type="Proteomes" id="UP000008782"/>
    </source>
</evidence>
<evidence type="ECO:0008006" key="3">
    <source>
        <dbReference type="Google" id="ProtNLM"/>
    </source>
</evidence>
<sequence length="186" mass="20010">MGTESGNSSSVLGPIFTEESKHSFLTSHLFHLPLIQTRQPWCTAQDDVTIVGGGIAGMALTLLPAAQSIPATIYEFRSKVPPSPYHAGGGMMLCRNALRILDSLGLYEPLLSKAYSFDYVYYKNDEEDEAGLRVPVDKDYRFPVSVGNHKGVFLQAPQGADGGEVLAGTQAPFDAGRAALAYGGRR</sequence>
<dbReference type="VEuPathDB" id="FungiDB:GLRG_06900"/>
<dbReference type="InterPro" id="IPR036188">
    <property type="entry name" value="FAD/NAD-bd_sf"/>
</dbReference>
<dbReference type="SUPFAM" id="SSF51905">
    <property type="entry name" value="FAD/NAD(P)-binding domain"/>
    <property type="match status" value="1"/>
</dbReference>
<dbReference type="OrthoDB" id="16820at2759"/>
<dbReference type="Gene3D" id="3.50.50.60">
    <property type="entry name" value="FAD/NAD(P)-binding domain"/>
    <property type="match status" value="1"/>
</dbReference>
<dbReference type="AlphaFoldDB" id="E3QL73"/>
<evidence type="ECO:0000313" key="1">
    <source>
        <dbReference type="EMBL" id="EFQ31611.1"/>
    </source>
</evidence>
<accession>E3QL73</accession>
<proteinExistence type="predicted"/>
<dbReference type="GeneID" id="24412265"/>
<dbReference type="EMBL" id="GG697356">
    <property type="protein sequence ID" value="EFQ31611.1"/>
    <property type="molecule type" value="Genomic_DNA"/>
</dbReference>
<keyword evidence="2" id="KW-1185">Reference proteome</keyword>
<name>E3QL73_COLGM</name>
<dbReference type="eggNOG" id="KOG2614">
    <property type="taxonomic scope" value="Eukaryota"/>
</dbReference>
<dbReference type="RefSeq" id="XP_008095631.1">
    <property type="nucleotide sequence ID" value="XM_008097440.1"/>
</dbReference>
<dbReference type="HOGENOM" id="CLU_1454274_0_0_1"/>